<dbReference type="AlphaFoldDB" id="A0A482UZJ5"/>
<dbReference type="EMBL" id="QDEB01135158">
    <property type="protein sequence ID" value="RZB38640.1"/>
    <property type="molecule type" value="Genomic_DNA"/>
</dbReference>
<sequence>TDSTVNTEFDKESVLRRIREAKLEIGSSDLFTSVVASLREGLVILENPTVKEIICFGLGRIGECMISRYQFAFLLCLKDHYNVGRIKVYDPVFTETDRSILESFQCDILKENFEGKYRVPDKTTTIFYMPHCPKQLSNNLLWANWGVNLNYCILIANSFNTIVDNTIRRILNKNASYILNIIPHVVELAVINTFKFYEIFNDTAIHIFPWNKLKLLSDDFWSLNSEPNYSDEDIRDGRARMVSKVNTLRQIISELRCALPENSLKNNLALQYILSQYRKYKTTSEQLCKAREEVEFVANTYLCYLKSSRLHQEIHAEFHGKGERSVRETANLVGFKLPHDPK</sequence>
<evidence type="ECO:0000313" key="3">
    <source>
        <dbReference type="EMBL" id="RZB38640.1"/>
    </source>
</evidence>
<protein>
    <submittedName>
        <fullName evidence="3">SRR1-like protein</fullName>
    </submittedName>
</protein>
<dbReference type="CDD" id="cd20271">
    <property type="entry name" value="Complex1_LYR_FMC1"/>
    <property type="match status" value="1"/>
</dbReference>
<dbReference type="OrthoDB" id="551431at2759"/>
<proteinExistence type="inferred from homology"/>
<dbReference type="GO" id="GO:0005737">
    <property type="term" value="C:cytoplasm"/>
    <property type="evidence" value="ECO:0007669"/>
    <property type="project" value="TreeGrafter"/>
</dbReference>
<dbReference type="Pfam" id="PF07985">
    <property type="entry name" value="SRR1"/>
    <property type="match status" value="1"/>
</dbReference>
<evidence type="ECO:0000313" key="4">
    <source>
        <dbReference type="Proteomes" id="UP000292052"/>
    </source>
</evidence>
<dbReference type="InterPro" id="IPR040044">
    <property type="entry name" value="SRR1L"/>
</dbReference>
<dbReference type="PANTHER" id="PTHR28626:SF3">
    <property type="entry name" value="SRR1-LIKE PROTEIN"/>
    <property type="match status" value="1"/>
</dbReference>
<feature type="domain" description="SRR1-like" evidence="2">
    <location>
        <begin position="46"/>
        <end position="207"/>
    </location>
</feature>
<feature type="non-terminal residue" evidence="3">
    <location>
        <position position="1"/>
    </location>
</feature>
<evidence type="ECO:0000256" key="1">
    <source>
        <dbReference type="ARBA" id="ARBA00009856"/>
    </source>
</evidence>
<gene>
    <name evidence="3" type="ORF">BDFB_010817</name>
</gene>
<accession>A0A482UZJ5</accession>
<dbReference type="STRING" id="1661398.A0A482UZJ5"/>
<dbReference type="PANTHER" id="PTHR28626">
    <property type="entry name" value="SRR1-LIKE PROTEIN"/>
    <property type="match status" value="1"/>
</dbReference>
<dbReference type="Proteomes" id="UP000292052">
    <property type="component" value="Unassembled WGS sequence"/>
</dbReference>
<dbReference type="GO" id="GO:0005634">
    <property type="term" value="C:nucleus"/>
    <property type="evidence" value="ECO:0007669"/>
    <property type="project" value="TreeGrafter"/>
</dbReference>
<evidence type="ECO:0000259" key="2">
    <source>
        <dbReference type="Pfam" id="PF07985"/>
    </source>
</evidence>
<name>A0A482UZJ5_ASBVE</name>
<keyword evidence="4" id="KW-1185">Reference proteome</keyword>
<dbReference type="InterPro" id="IPR012942">
    <property type="entry name" value="SRR1-like"/>
</dbReference>
<comment type="similarity">
    <text evidence="1">Belongs to the SRR1 family.</text>
</comment>
<comment type="caution">
    <text evidence="3">The sequence shown here is derived from an EMBL/GenBank/DDBJ whole genome shotgun (WGS) entry which is preliminary data.</text>
</comment>
<organism evidence="3 4">
    <name type="scientific">Asbolus verrucosus</name>
    <name type="common">Desert ironclad beetle</name>
    <dbReference type="NCBI Taxonomy" id="1661398"/>
    <lineage>
        <taxon>Eukaryota</taxon>
        <taxon>Metazoa</taxon>
        <taxon>Ecdysozoa</taxon>
        <taxon>Arthropoda</taxon>
        <taxon>Hexapoda</taxon>
        <taxon>Insecta</taxon>
        <taxon>Pterygota</taxon>
        <taxon>Neoptera</taxon>
        <taxon>Endopterygota</taxon>
        <taxon>Coleoptera</taxon>
        <taxon>Polyphaga</taxon>
        <taxon>Cucujiformia</taxon>
        <taxon>Tenebrionidae</taxon>
        <taxon>Pimeliinae</taxon>
        <taxon>Asbolus</taxon>
    </lineage>
</organism>
<reference evidence="3 4" key="1">
    <citation type="submission" date="2017-03" db="EMBL/GenBank/DDBJ databases">
        <title>Genome of the blue death feigning beetle - Asbolus verrucosus.</title>
        <authorList>
            <person name="Rider S.D."/>
        </authorList>
    </citation>
    <scope>NUCLEOTIDE SEQUENCE [LARGE SCALE GENOMIC DNA]</scope>
    <source>
        <strain evidence="3">Butters</strain>
        <tissue evidence="3">Head and leg muscle</tissue>
    </source>
</reference>